<dbReference type="Pfam" id="PF13899">
    <property type="entry name" value="Thioredoxin_7"/>
    <property type="match status" value="1"/>
</dbReference>
<dbReference type="RefSeq" id="WP_192462698.1">
    <property type="nucleotide sequence ID" value="NZ_JACYFJ010000004.1"/>
</dbReference>
<reference evidence="2" key="1">
    <citation type="journal article" date="2019" name="Int. J. Syst. Evol. Microbiol.">
        <title>The Global Catalogue of Microorganisms (GCM) 10K type strain sequencing project: providing services to taxonomists for standard genome sequencing and annotation.</title>
        <authorList>
            <consortium name="The Broad Institute Genomics Platform"/>
            <consortium name="The Broad Institute Genome Sequencing Center for Infectious Disease"/>
            <person name="Wu L."/>
            <person name="Ma J."/>
        </authorList>
    </citation>
    <scope>NUCLEOTIDE SEQUENCE [LARGE SCALE GENOMIC DNA]</scope>
    <source>
        <strain evidence="2">CECT 7477</strain>
    </source>
</reference>
<comment type="caution">
    <text evidence="1">The sequence shown here is derived from an EMBL/GenBank/DDBJ whole genome shotgun (WGS) entry which is preliminary data.</text>
</comment>
<sequence length="143" mass="16588">MKHIFTIFTFLVSALVFSQEWQTTFEKSSELATQKSVPLMLVFAGSDWCAPCIKLDRQIWQSKEFIGYSKENLVLYKADFPRKKANKLTREIEQKNEELAERFNPRGFFPLVVLIDNEGNSLGNLGYKNVSPQEYISDIKKLQ</sequence>
<dbReference type="InterPro" id="IPR036249">
    <property type="entry name" value="Thioredoxin-like_sf"/>
</dbReference>
<proteinExistence type="predicted"/>
<evidence type="ECO:0000313" key="2">
    <source>
        <dbReference type="Proteomes" id="UP001595814"/>
    </source>
</evidence>
<organism evidence="1 2">
    <name type="scientific">Euzebyella saccharophila</name>
    <dbReference type="NCBI Taxonomy" id="679664"/>
    <lineage>
        <taxon>Bacteria</taxon>
        <taxon>Pseudomonadati</taxon>
        <taxon>Bacteroidota</taxon>
        <taxon>Flavobacteriia</taxon>
        <taxon>Flavobacteriales</taxon>
        <taxon>Flavobacteriaceae</taxon>
        <taxon>Euzebyella</taxon>
    </lineage>
</organism>
<dbReference type="EMBL" id="JBHSAW010000001">
    <property type="protein sequence ID" value="MFC4094478.1"/>
    <property type="molecule type" value="Genomic_DNA"/>
</dbReference>
<gene>
    <name evidence="1" type="ORF">ACFOUT_01230</name>
</gene>
<dbReference type="Proteomes" id="UP001595814">
    <property type="component" value="Unassembled WGS sequence"/>
</dbReference>
<dbReference type="SUPFAM" id="SSF52833">
    <property type="entry name" value="Thioredoxin-like"/>
    <property type="match status" value="1"/>
</dbReference>
<evidence type="ECO:0000313" key="1">
    <source>
        <dbReference type="EMBL" id="MFC4094478.1"/>
    </source>
</evidence>
<dbReference type="Gene3D" id="3.40.30.10">
    <property type="entry name" value="Glutaredoxin"/>
    <property type="match status" value="1"/>
</dbReference>
<accession>A0ABV8JPL2</accession>
<keyword evidence="2" id="KW-1185">Reference proteome</keyword>
<name>A0ABV8JPL2_9FLAO</name>
<protein>
    <submittedName>
        <fullName evidence="1">Thioredoxin family protein</fullName>
    </submittedName>
</protein>